<evidence type="ECO:0000313" key="3">
    <source>
        <dbReference type="Proteomes" id="UP000077248"/>
    </source>
</evidence>
<dbReference type="AlphaFoldDB" id="A0A177E3F3"/>
<proteinExistence type="predicted"/>
<accession>A0A177E3F3</accession>
<dbReference type="EMBL" id="KV441469">
    <property type="protein sequence ID" value="OAG26236.1"/>
    <property type="molecule type" value="Genomic_DNA"/>
</dbReference>
<dbReference type="GeneID" id="29116855"/>
<evidence type="ECO:0000256" key="1">
    <source>
        <dbReference type="SAM" id="MobiDB-lite"/>
    </source>
</evidence>
<name>A0A177E3F3_ALTAL</name>
<protein>
    <submittedName>
        <fullName evidence="2">Uncharacterized protein</fullName>
    </submittedName>
</protein>
<organism evidence="2 3">
    <name type="scientific">Alternaria alternata</name>
    <name type="common">Alternaria rot fungus</name>
    <name type="synonym">Torula alternata</name>
    <dbReference type="NCBI Taxonomy" id="5599"/>
    <lineage>
        <taxon>Eukaryota</taxon>
        <taxon>Fungi</taxon>
        <taxon>Dikarya</taxon>
        <taxon>Ascomycota</taxon>
        <taxon>Pezizomycotina</taxon>
        <taxon>Dothideomycetes</taxon>
        <taxon>Pleosporomycetidae</taxon>
        <taxon>Pleosporales</taxon>
        <taxon>Pleosporineae</taxon>
        <taxon>Pleosporaceae</taxon>
        <taxon>Alternaria</taxon>
        <taxon>Alternaria sect. Alternaria</taxon>
        <taxon>Alternaria alternata complex</taxon>
    </lineage>
</organism>
<gene>
    <name evidence="2" type="ORF">CC77DRAFT_32768</name>
</gene>
<keyword evidence="3" id="KW-1185">Reference proteome</keyword>
<dbReference type="VEuPathDB" id="FungiDB:CC77DRAFT_32768"/>
<evidence type="ECO:0000313" key="2">
    <source>
        <dbReference type="EMBL" id="OAG26236.1"/>
    </source>
</evidence>
<reference evidence="2 3" key="1">
    <citation type="submission" date="2016-05" db="EMBL/GenBank/DDBJ databases">
        <title>Comparative analysis of secretome profiles of manganese(II)-oxidizing ascomycete fungi.</title>
        <authorList>
            <consortium name="DOE Joint Genome Institute"/>
            <person name="Zeiner C.A."/>
            <person name="Purvine S.O."/>
            <person name="Zink E.M."/>
            <person name="Wu S."/>
            <person name="Pasa-Tolic L."/>
            <person name="Chaput D.L."/>
            <person name="Haridas S."/>
            <person name="Grigoriev I.V."/>
            <person name="Santelli C.M."/>
            <person name="Hansel C.M."/>
        </authorList>
    </citation>
    <scope>NUCLEOTIDE SEQUENCE [LARGE SCALE GENOMIC DNA]</scope>
    <source>
        <strain evidence="2 3">SRC1lrK2f</strain>
    </source>
</reference>
<feature type="compositionally biased region" description="Basic and acidic residues" evidence="1">
    <location>
        <begin position="38"/>
        <end position="51"/>
    </location>
</feature>
<feature type="region of interest" description="Disordered" evidence="1">
    <location>
        <begin position="32"/>
        <end position="53"/>
    </location>
</feature>
<dbReference type="RefSeq" id="XP_018391657.1">
    <property type="nucleotide sequence ID" value="XM_018531261.1"/>
</dbReference>
<sequence>MLLFIYTVQPGNVEVGRVRAEHRDELSRPVRPLGMIDNRSHSNDGRRHGVEVTEPPVVASERSREELELSVIMSQISKHRITLTGKTNAQVIVGAHSDSIMSSQQNTTDVPVENYDLVNEMIVGAESKAVRPCCTASTSHSAYVSIRHVRVYPPYNLSGYSIGPQHLSASTLVSTTSDHSVRSHHAPISSSF</sequence>
<dbReference type="Proteomes" id="UP000077248">
    <property type="component" value="Unassembled WGS sequence"/>
</dbReference>
<dbReference type="KEGG" id="aalt:CC77DRAFT_32768"/>